<proteinExistence type="predicted"/>
<organism evidence="1 2">
    <name type="scientific">Dissostichus mawsoni</name>
    <name type="common">Antarctic cod</name>
    <dbReference type="NCBI Taxonomy" id="36200"/>
    <lineage>
        <taxon>Eukaryota</taxon>
        <taxon>Metazoa</taxon>
        <taxon>Chordata</taxon>
        <taxon>Craniata</taxon>
        <taxon>Vertebrata</taxon>
        <taxon>Euteleostomi</taxon>
        <taxon>Actinopterygii</taxon>
        <taxon>Neopterygii</taxon>
        <taxon>Teleostei</taxon>
        <taxon>Neoteleostei</taxon>
        <taxon>Acanthomorphata</taxon>
        <taxon>Eupercaria</taxon>
        <taxon>Perciformes</taxon>
        <taxon>Notothenioidei</taxon>
        <taxon>Nototheniidae</taxon>
        <taxon>Dissostichus</taxon>
    </lineage>
</organism>
<evidence type="ECO:0000313" key="2">
    <source>
        <dbReference type="Proteomes" id="UP000518266"/>
    </source>
</evidence>
<name>A0A7J5XDM4_DISMA</name>
<gene>
    <name evidence="1" type="ORF">F7725_027367</name>
</gene>
<protein>
    <submittedName>
        <fullName evidence="1">Uncharacterized protein</fullName>
    </submittedName>
</protein>
<sequence length="282" mass="29768">MRYNSFAHLAIPPRAMWLWPGMAPSLPGARSKTSDGSLEGAAVLLVAQLLLLSSQLVPLPHDALLLAPPLVLDAKPLSLQELTLHALCVQALLLNLRTDPLALAVRTGVTVPIAERRRVRLDNIPDGLDNIPDGLHNIPDGLHVSRGGLLGLVSGVGHIVFPSGRGSLLFFGDRLGALVLIFVNASSSQGKFSVSSSSSSSAGIPLSFSVSSRTLMSRISITLRSDSLRTSAPSDRVTSADGSAIVSSYPSVDDHDVGELCSEPKLDLHSAVKLQTTALWQD</sequence>
<evidence type="ECO:0000313" key="1">
    <source>
        <dbReference type="EMBL" id="KAF3834809.1"/>
    </source>
</evidence>
<accession>A0A7J5XDM4</accession>
<dbReference type="EMBL" id="JAAKFY010000025">
    <property type="protein sequence ID" value="KAF3834809.1"/>
    <property type="molecule type" value="Genomic_DNA"/>
</dbReference>
<reference evidence="1 2" key="1">
    <citation type="submission" date="2020-03" db="EMBL/GenBank/DDBJ databases">
        <title>Dissostichus mawsoni Genome sequencing and assembly.</title>
        <authorList>
            <person name="Park H."/>
        </authorList>
    </citation>
    <scope>NUCLEOTIDE SEQUENCE [LARGE SCALE GENOMIC DNA]</scope>
    <source>
        <strain evidence="1">DM0001</strain>
        <tissue evidence="1">Muscle</tissue>
    </source>
</reference>
<comment type="caution">
    <text evidence="1">The sequence shown here is derived from an EMBL/GenBank/DDBJ whole genome shotgun (WGS) entry which is preliminary data.</text>
</comment>
<keyword evidence="2" id="KW-1185">Reference proteome</keyword>
<dbReference type="AlphaFoldDB" id="A0A7J5XDM4"/>
<dbReference type="Proteomes" id="UP000518266">
    <property type="component" value="Unassembled WGS sequence"/>
</dbReference>